<keyword evidence="12 15" id="KW-0457">Lysine biosynthesis</keyword>
<proteinExistence type="inferred from homology"/>
<feature type="active site" description="Proton acceptor" evidence="15 16">
    <location>
        <position position="256"/>
    </location>
</feature>
<dbReference type="InterPro" id="IPR036291">
    <property type="entry name" value="NAD(P)-bd_dom_sf"/>
</dbReference>
<evidence type="ECO:0000256" key="1">
    <source>
        <dbReference type="ARBA" id="ARBA00005021"/>
    </source>
</evidence>
<comment type="subunit">
    <text evidence="5 15">Homodimer.</text>
</comment>
<dbReference type="UniPathway" id="UPA00050">
    <property type="reaction ID" value="UER00463"/>
</dbReference>
<keyword evidence="13 15" id="KW-0486">Methionine biosynthesis</keyword>
<evidence type="ECO:0000256" key="12">
    <source>
        <dbReference type="ARBA" id="ARBA00023154"/>
    </source>
</evidence>
<feature type="binding site" evidence="15">
    <location>
        <position position="171"/>
    </location>
    <ligand>
        <name>substrate</name>
    </ligand>
</feature>
<organism evidence="18 19">
    <name type="scientific">Marinilabilia salmonicolor</name>
    <dbReference type="NCBI Taxonomy" id="989"/>
    <lineage>
        <taxon>Bacteria</taxon>
        <taxon>Pseudomonadati</taxon>
        <taxon>Bacteroidota</taxon>
        <taxon>Bacteroidia</taxon>
        <taxon>Marinilabiliales</taxon>
        <taxon>Marinilabiliaceae</taxon>
        <taxon>Marinilabilia</taxon>
    </lineage>
</organism>
<gene>
    <name evidence="15" type="primary">asd</name>
    <name evidence="18" type="ORF">DFO77_11863</name>
</gene>
<dbReference type="NCBIfam" id="TIGR01296">
    <property type="entry name" value="asd_B"/>
    <property type="match status" value="1"/>
</dbReference>
<dbReference type="EMBL" id="QPIZ01000018">
    <property type="protein sequence ID" value="RCW31346.1"/>
    <property type="molecule type" value="Genomic_DNA"/>
</dbReference>
<dbReference type="PANTHER" id="PTHR46278">
    <property type="entry name" value="DEHYDROGENASE, PUTATIVE-RELATED"/>
    <property type="match status" value="1"/>
</dbReference>
<keyword evidence="8 15" id="KW-0791">Threonine biosynthesis</keyword>
<feature type="binding site" evidence="15">
    <location>
        <begin position="53"/>
        <end position="54"/>
    </location>
    <ligand>
        <name>NADP(+)</name>
        <dbReference type="ChEBI" id="CHEBI:58349"/>
    </ligand>
</feature>
<dbReference type="CDD" id="cd02316">
    <property type="entry name" value="VcASADH2_like_N"/>
    <property type="match status" value="1"/>
</dbReference>
<dbReference type="GO" id="GO:0050661">
    <property type="term" value="F:NADP binding"/>
    <property type="evidence" value="ECO:0007669"/>
    <property type="project" value="UniProtKB-UniRule"/>
</dbReference>
<evidence type="ECO:0000313" key="19">
    <source>
        <dbReference type="Proteomes" id="UP000252733"/>
    </source>
</evidence>
<dbReference type="InterPro" id="IPR012280">
    <property type="entry name" value="Semialdhyde_DH_dimer_dom"/>
</dbReference>
<dbReference type="Gene3D" id="3.30.360.10">
    <property type="entry name" value="Dihydrodipicolinate Reductase, domain 2"/>
    <property type="match status" value="1"/>
</dbReference>
<comment type="function">
    <text evidence="15">Catalyzes the NADPH-dependent formation of L-aspartate-semialdehyde (L-ASA) by the reductive dephosphorylation of L-aspartyl-4-phosphate.</text>
</comment>
<evidence type="ECO:0000256" key="8">
    <source>
        <dbReference type="ARBA" id="ARBA00022697"/>
    </source>
</evidence>
<evidence type="ECO:0000256" key="9">
    <source>
        <dbReference type="ARBA" id="ARBA00022857"/>
    </source>
</evidence>
<sequence>MQFRDFIQQCKTKYYHMKLAIVGASGAVGQEFLSILETRDFPIDELVLFGSARSAGKKYTFRGKELVVKELQHNDDFKDIDIALTSAGGGTSKEFEKTITRHGTIMIDNSSAFRMDDDVPLVVPEVNAADCANAPRKVIANPNCTTIQMVVALKAIENISHIRKVHVSSYQAASGAGASGMDELEKQFEQIVKGEKPTVEKFAHQLAMNVIPHVDVFTENGYTKEEMKMFNETRKIMHSDVQVSATCVRIPILRAHSESIWVETERPVSVQEAREAFDKAEGVEVIDNPDNNEYPMPLFLSGRDEVFVGRIRADLANPNGLTFWAVADQIRKGAALNAVQIAEYMIKEGLIK</sequence>
<accession>A0A368URC4</accession>
<dbReference type="SUPFAM" id="SSF55347">
    <property type="entry name" value="Glyceraldehyde-3-phosphate dehydrogenase-like, C-terminal domain"/>
    <property type="match status" value="1"/>
</dbReference>
<dbReference type="Proteomes" id="UP000252733">
    <property type="component" value="Unassembled WGS sequence"/>
</dbReference>
<dbReference type="UniPathway" id="UPA00034">
    <property type="reaction ID" value="UER00016"/>
</dbReference>
<evidence type="ECO:0000256" key="10">
    <source>
        <dbReference type="ARBA" id="ARBA00022915"/>
    </source>
</evidence>
<evidence type="ECO:0000256" key="7">
    <source>
        <dbReference type="ARBA" id="ARBA00022605"/>
    </source>
</evidence>
<feature type="active site" description="Acyl-thioester intermediate" evidence="15 16">
    <location>
        <position position="144"/>
    </location>
</feature>
<feature type="binding site" evidence="15">
    <location>
        <position position="329"/>
    </location>
    <ligand>
        <name>NADP(+)</name>
        <dbReference type="ChEBI" id="CHEBI:58349"/>
    </ligand>
</feature>
<dbReference type="SUPFAM" id="SSF51735">
    <property type="entry name" value="NAD(P)-binding Rossmann-fold domains"/>
    <property type="match status" value="1"/>
</dbReference>
<evidence type="ECO:0000256" key="6">
    <source>
        <dbReference type="ARBA" id="ARBA00013120"/>
    </source>
</evidence>
<dbReference type="EC" id="1.2.1.11" evidence="6 15"/>
<keyword evidence="11 15" id="KW-0560">Oxidoreductase</keyword>
<evidence type="ECO:0000256" key="14">
    <source>
        <dbReference type="ARBA" id="ARBA00047891"/>
    </source>
</evidence>
<feature type="binding site" evidence="15">
    <location>
        <position position="249"/>
    </location>
    <ligand>
        <name>substrate</name>
    </ligand>
</feature>
<evidence type="ECO:0000256" key="3">
    <source>
        <dbReference type="ARBA" id="ARBA00005097"/>
    </source>
</evidence>
<dbReference type="GO" id="GO:0071266">
    <property type="term" value="P:'de novo' L-methionine biosynthetic process"/>
    <property type="evidence" value="ECO:0007669"/>
    <property type="project" value="UniProtKB-UniRule"/>
</dbReference>
<evidence type="ECO:0000256" key="15">
    <source>
        <dbReference type="HAMAP-Rule" id="MF_02121"/>
    </source>
</evidence>
<dbReference type="Gene3D" id="3.40.50.720">
    <property type="entry name" value="NAD(P)-binding Rossmann-like Domain"/>
    <property type="match status" value="1"/>
</dbReference>
<dbReference type="PIRSF" id="PIRSF000148">
    <property type="entry name" value="ASA_dh"/>
    <property type="match status" value="1"/>
</dbReference>
<comment type="pathway">
    <text evidence="2 15">Amino-acid biosynthesis; L-lysine biosynthesis via DAP pathway; (S)-tetrahydrodipicolinate from L-aspartate: step 2/4.</text>
</comment>
<keyword evidence="10 15" id="KW-0220">Diaminopimelate biosynthesis</keyword>
<reference evidence="18 19" key="1">
    <citation type="submission" date="2018-07" db="EMBL/GenBank/DDBJ databases">
        <title>Freshwater and sediment microbial communities from various areas in North America, analyzing microbe dynamics in response to fracking.</title>
        <authorList>
            <person name="Lamendella R."/>
        </authorList>
    </citation>
    <scope>NUCLEOTIDE SEQUENCE [LARGE SCALE GENOMIC DNA]</scope>
    <source>
        <strain evidence="18 19">160A</strain>
    </source>
</reference>
<dbReference type="NCBIfam" id="NF011456">
    <property type="entry name" value="PRK14874.1"/>
    <property type="match status" value="1"/>
</dbReference>
<dbReference type="GO" id="GO:0009088">
    <property type="term" value="P:threonine biosynthetic process"/>
    <property type="evidence" value="ECO:0007669"/>
    <property type="project" value="UniProtKB-UniRule"/>
</dbReference>
<dbReference type="GO" id="GO:0009089">
    <property type="term" value="P:lysine biosynthetic process via diaminopimelate"/>
    <property type="evidence" value="ECO:0007669"/>
    <property type="project" value="UniProtKB-UniRule"/>
</dbReference>
<keyword evidence="7 15" id="KW-0028">Amino-acid biosynthesis</keyword>
<comment type="pathway">
    <text evidence="3 15">Amino-acid biosynthesis; L-threonine biosynthesis; L-threonine from L-aspartate: step 2/5.</text>
</comment>
<feature type="binding site" evidence="15">
    <location>
        <begin position="25"/>
        <end position="28"/>
    </location>
    <ligand>
        <name>NADP(+)</name>
        <dbReference type="ChEBI" id="CHEBI:58349"/>
    </ligand>
</feature>
<dbReference type="GO" id="GO:0004073">
    <property type="term" value="F:aspartate-semialdehyde dehydrogenase activity"/>
    <property type="evidence" value="ECO:0007669"/>
    <property type="project" value="UniProtKB-UniRule"/>
</dbReference>
<dbReference type="SMART" id="SM00859">
    <property type="entry name" value="Semialdhyde_dh"/>
    <property type="match status" value="1"/>
</dbReference>
<evidence type="ECO:0000259" key="17">
    <source>
        <dbReference type="SMART" id="SM00859"/>
    </source>
</evidence>
<feature type="binding site" evidence="15">
    <location>
        <position position="114"/>
    </location>
    <ligand>
        <name>phosphate</name>
        <dbReference type="ChEBI" id="CHEBI:43474"/>
    </ligand>
</feature>
<keyword evidence="19" id="KW-1185">Reference proteome</keyword>
<dbReference type="UniPathway" id="UPA00051">
    <property type="reaction ID" value="UER00464"/>
</dbReference>
<dbReference type="GO" id="GO:0009097">
    <property type="term" value="P:isoleucine biosynthetic process"/>
    <property type="evidence" value="ECO:0007669"/>
    <property type="project" value="UniProtKB-UniRule"/>
</dbReference>
<dbReference type="Pfam" id="PF02774">
    <property type="entry name" value="Semialdhyde_dhC"/>
    <property type="match status" value="1"/>
</dbReference>
<evidence type="ECO:0000256" key="13">
    <source>
        <dbReference type="ARBA" id="ARBA00023167"/>
    </source>
</evidence>
<dbReference type="Pfam" id="PF01118">
    <property type="entry name" value="Semialdhyde_dh"/>
    <property type="match status" value="1"/>
</dbReference>
<evidence type="ECO:0000256" key="2">
    <source>
        <dbReference type="ARBA" id="ARBA00005076"/>
    </source>
</evidence>
<keyword evidence="9 15" id="KW-0521">NADP</keyword>
<protein>
    <recommendedName>
        <fullName evidence="6 15">Aspartate-semialdehyde dehydrogenase</fullName>
        <shortName evidence="15">ASA dehydrogenase</shortName>
        <shortName evidence="15">ASADH</shortName>
        <ecNumber evidence="6 15">1.2.1.11</ecNumber>
    </recommendedName>
    <alternativeName>
        <fullName evidence="15">Aspartate-beta-semialdehyde dehydrogenase</fullName>
    </alternativeName>
</protein>
<evidence type="ECO:0000256" key="16">
    <source>
        <dbReference type="PIRSR" id="PIRSR000148-1"/>
    </source>
</evidence>
<feature type="binding site" evidence="15">
    <location>
        <begin position="174"/>
        <end position="175"/>
    </location>
    <ligand>
        <name>NADP(+)</name>
        <dbReference type="ChEBI" id="CHEBI:58349"/>
    </ligand>
</feature>
<feature type="domain" description="Semialdehyde dehydrogenase NAD-binding" evidence="17">
    <location>
        <begin position="18"/>
        <end position="134"/>
    </location>
</feature>
<comment type="caution">
    <text evidence="18">The sequence shown here is derived from an EMBL/GenBank/DDBJ whole genome shotgun (WGS) entry which is preliminary data.</text>
</comment>
<dbReference type="HAMAP" id="MF_02121">
    <property type="entry name" value="ASADH"/>
    <property type="match status" value="1"/>
</dbReference>
<dbReference type="InterPro" id="IPR005986">
    <property type="entry name" value="Asp_semialdehyde_DH_beta"/>
</dbReference>
<dbReference type="GO" id="GO:0051287">
    <property type="term" value="F:NAD binding"/>
    <property type="evidence" value="ECO:0007669"/>
    <property type="project" value="InterPro"/>
</dbReference>
<evidence type="ECO:0000256" key="5">
    <source>
        <dbReference type="ARBA" id="ARBA00011738"/>
    </source>
</evidence>
<evidence type="ECO:0000313" key="18">
    <source>
        <dbReference type="EMBL" id="RCW31346.1"/>
    </source>
</evidence>
<evidence type="ECO:0000256" key="4">
    <source>
        <dbReference type="ARBA" id="ARBA00010584"/>
    </source>
</evidence>
<comment type="pathway">
    <text evidence="1 15">Amino-acid biosynthesis; L-methionine biosynthesis via de novo pathway; L-homoserine from L-aspartate: step 2/3.</text>
</comment>
<dbReference type="InterPro" id="IPR012080">
    <property type="entry name" value="Asp_semialdehyde_DH"/>
</dbReference>
<evidence type="ECO:0000256" key="11">
    <source>
        <dbReference type="ARBA" id="ARBA00023002"/>
    </source>
</evidence>
<comment type="caution">
    <text evidence="15">Lacks conserved residue(s) required for the propagation of feature annotation.</text>
</comment>
<dbReference type="GO" id="GO:0019877">
    <property type="term" value="P:diaminopimelate biosynthetic process"/>
    <property type="evidence" value="ECO:0007669"/>
    <property type="project" value="UniProtKB-UniRule"/>
</dbReference>
<comment type="catalytic activity">
    <reaction evidence="14 15">
        <text>L-aspartate 4-semialdehyde + phosphate + NADP(+) = 4-phospho-L-aspartate + NADPH + H(+)</text>
        <dbReference type="Rhea" id="RHEA:24284"/>
        <dbReference type="ChEBI" id="CHEBI:15378"/>
        <dbReference type="ChEBI" id="CHEBI:43474"/>
        <dbReference type="ChEBI" id="CHEBI:57535"/>
        <dbReference type="ChEBI" id="CHEBI:57783"/>
        <dbReference type="ChEBI" id="CHEBI:58349"/>
        <dbReference type="ChEBI" id="CHEBI:537519"/>
        <dbReference type="EC" id="1.2.1.11"/>
    </reaction>
</comment>
<dbReference type="AlphaFoldDB" id="A0A368URC4"/>
<name>A0A368URC4_9BACT</name>
<dbReference type="GO" id="GO:0046983">
    <property type="term" value="F:protein dimerization activity"/>
    <property type="evidence" value="ECO:0007669"/>
    <property type="project" value="InterPro"/>
</dbReference>
<dbReference type="InterPro" id="IPR000534">
    <property type="entry name" value="Semialdehyde_DH_NAD-bd"/>
</dbReference>
<comment type="similarity">
    <text evidence="4 15">Belongs to the aspartate-semialdehyde dehydrogenase family.</text>
</comment>
<dbReference type="PANTHER" id="PTHR46278:SF2">
    <property type="entry name" value="ASPARTATE-SEMIALDEHYDE DEHYDROGENASE"/>
    <property type="match status" value="1"/>
</dbReference>
<dbReference type="CDD" id="cd18131">
    <property type="entry name" value="ASADH_C_bac_euk_like"/>
    <property type="match status" value="1"/>
</dbReference>